<evidence type="ECO:0000313" key="10">
    <source>
        <dbReference type="EMBL" id="OSX80356.1"/>
    </source>
</evidence>
<dbReference type="InterPro" id="IPR029044">
    <property type="entry name" value="Nucleotide-diphossugar_trans"/>
</dbReference>
<dbReference type="GO" id="GO:0016020">
    <property type="term" value="C:membrane"/>
    <property type="evidence" value="ECO:0007669"/>
    <property type="project" value="UniProtKB-SubCell"/>
</dbReference>
<dbReference type="EMBL" id="KV918776">
    <property type="protein sequence ID" value="OSX80356.1"/>
    <property type="molecule type" value="Genomic_DNA"/>
</dbReference>
<evidence type="ECO:0000259" key="9">
    <source>
        <dbReference type="Pfam" id="PF00535"/>
    </source>
</evidence>
<feature type="transmembrane region" description="Helical" evidence="8">
    <location>
        <begin position="570"/>
        <end position="587"/>
    </location>
</feature>
<feature type="transmembrane region" description="Helical" evidence="8">
    <location>
        <begin position="499"/>
        <end position="522"/>
    </location>
</feature>
<gene>
    <name evidence="10" type="ORF">BU14_0053s0020</name>
</gene>
<feature type="compositionally biased region" description="Low complexity" evidence="7">
    <location>
        <begin position="92"/>
        <end position="113"/>
    </location>
</feature>
<dbReference type="GO" id="GO:0016757">
    <property type="term" value="F:glycosyltransferase activity"/>
    <property type="evidence" value="ECO:0007669"/>
    <property type="project" value="UniProtKB-KW"/>
</dbReference>
<dbReference type="Gene3D" id="3.90.550.10">
    <property type="entry name" value="Spore Coat Polysaccharide Biosynthesis Protein SpsA, Chain A"/>
    <property type="match status" value="1"/>
</dbReference>
<sequence length="757" mass="83372">MVFWRRAAPAEETDVADAESVPPPGAAHGVTGVSVTAVPAAPLVPTVVQTSAAAPTALADVAIHPAPPPRRAPTTTTMPLSRSEDAGNNQFSQSAVASSASRSSGPGSTTSTTDSELDLRVLSARAAEDFSIGRWAKFFTRYHFIYIFLLVLCFLFYGSSVAALIISVSLLELNIIATIVFAAVLGGQLLSSLPMWITLLFWRACPPMEGTIGVDAHGRLPSVDVVITVYKEETEIIVGTLLATQRLEYDSSRLHIYLLDDGRRPELADIVREMGASGALRHPLTYLTRESNAGAKGGNLNHWLRASAEMAGEFFVTLDADMQPFPDALAILFGHWYGYDRATRERLAFVQAPQFFRQRKPGGFRDSFDVCLMFFCKTLNPSMNRFGCVIYVGCCALWRRDAIESVNGFHEGHATEDAVTGCTVHRTHVPGTNTTWLSKYLSVPIAAGLSPPTLPALLDQRLRWYLGLIEMFVHHRGYLFASRLTLMQRIAYLGSAGNWIAGIVNFLALLAGTVTIFAMIIVQAAAGDLNNSRFAWAFWFSTFACFITFFAWLLLPGAGWVAKIRGSQMSYMYTSTFIAAIFKYFGVNIAVQKTAADVDDERRVWHPLMWINVFALVIVFGVGGVAIWQVVNTPGKKETGPILQIAVYLGVWAFLHWPLWLALVGYRAKEDDFYAKEAEGLPDYTDVAVNKLVNQTRRRTMGSVAGGDGTAGSEYTRYSIRHGTMSERSFEEVRDMLDEYRRKKRESTASNPVSPPV</sequence>
<dbReference type="InterPro" id="IPR001173">
    <property type="entry name" value="Glyco_trans_2-like"/>
</dbReference>
<evidence type="ECO:0000256" key="7">
    <source>
        <dbReference type="SAM" id="MobiDB-lite"/>
    </source>
</evidence>
<feature type="region of interest" description="Disordered" evidence="7">
    <location>
        <begin position="60"/>
        <end position="113"/>
    </location>
</feature>
<dbReference type="OrthoDB" id="72851at2759"/>
<dbReference type="Proteomes" id="UP000218209">
    <property type="component" value="Unassembled WGS sequence"/>
</dbReference>
<name>A0A1X6PHZ5_PORUM</name>
<keyword evidence="2" id="KW-0328">Glycosyltransferase</keyword>
<keyword evidence="4 8" id="KW-0812">Transmembrane</keyword>
<reference evidence="10 11" key="1">
    <citation type="submission" date="2017-03" db="EMBL/GenBank/DDBJ databases">
        <title>WGS assembly of Porphyra umbilicalis.</title>
        <authorList>
            <person name="Brawley S.H."/>
            <person name="Blouin N.A."/>
            <person name="Ficko-Blean E."/>
            <person name="Wheeler G.L."/>
            <person name="Lohr M."/>
            <person name="Goodson H.V."/>
            <person name="Jenkins J.W."/>
            <person name="Blaby-Haas C.E."/>
            <person name="Helliwell K.E."/>
            <person name="Chan C."/>
            <person name="Marriage T."/>
            <person name="Bhattacharya D."/>
            <person name="Klein A.S."/>
            <person name="Badis Y."/>
            <person name="Brodie J."/>
            <person name="Cao Y."/>
            <person name="Collen J."/>
            <person name="Dittami S.M."/>
            <person name="Gachon C.M."/>
            <person name="Green B.R."/>
            <person name="Karpowicz S."/>
            <person name="Kim J.W."/>
            <person name="Kudahl U."/>
            <person name="Lin S."/>
            <person name="Michel G."/>
            <person name="Mittag M."/>
            <person name="Olson B.J."/>
            <person name="Pangilinan J."/>
            <person name="Peng Y."/>
            <person name="Qiu H."/>
            <person name="Shu S."/>
            <person name="Singer J.T."/>
            <person name="Smith A.G."/>
            <person name="Sprecher B.N."/>
            <person name="Wagner V."/>
            <person name="Wang W."/>
            <person name="Wang Z.-Y."/>
            <person name="Yan J."/>
            <person name="Yarish C."/>
            <person name="Zoeuner-Riek S."/>
            <person name="Zhuang Y."/>
            <person name="Zou Y."/>
            <person name="Lindquist E.A."/>
            <person name="Grimwood J."/>
            <person name="Barry K."/>
            <person name="Rokhsar D.S."/>
            <person name="Schmutz J."/>
            <person name="Stiller J.W."/>
            <person name="Grossman A.R."/>
            <person name="Prochnik S.E."/>
        </authorList>
    </citation>
    <scope>NUCLEOTIDE SEQUENCE [LARGE SCALE GENOMIC DNA]</scope>
    <source>
        <strain evidence="10">4086291</strain>
    </source>
</reference>
<keyword evidence="3" id="KW-0808">Transferase</keyword>
<proteinExistence type="predicted"/>
<evidence type="ECO:0000256" key="6">
    <source>
        <dbReference type="ARBA" id="ARBA00023136"/>
    </source>
</evidence>
<feature type="transmembrane region" description="Helical" evidence="8">
    <location>
        <begin position="608"/>
        <end position="630"/>
    </location>
</feature>
<accession>A0A1X6PHZ5</accession>
<dbReference type="InterPro" id="IPR050321">
    <property type="entry name" value="Glycosyltr_2/OpgH_subfam"/>
</dbReference>
<dbReference type="Pfam" id="PF00535">
    <property type="entry name" value="Glycos_transf_2"/>
    <property type="match status" value="1"/>
</dbReference>
<evidence type="ECO:0000256" key="8">
    <source>
        <dbReference type="SAM" id="Phobius"/>
    </source>
</evidence>
<feature type="transmembrane region" description="Helical" evidence="8">
    <location>
        <begin position="534"/>
        <end position="555"/>
    </location>
</feature>
<feature type="domain" description="Glycosyltransferase 2-like" evidence="9">
    <location>
        <begin position="225"/>
        <end position="404"/>
    </location>
</feature>
<keyword evidence="11" id="KW-1185">Reference proteome</keyword>
<dbReference type="PANTHER" id="PTHR43867:SF2">
    <property type="entry name" value="CELLULOSE SYNTHASE CATALYTIC SUBUNIT A [UDP-FORMING]"/>
    <property type="match status" value="1"/>
</dbReference>
<evidence type="ECO:0000256" key="1">
    <source>
        <dbReference type="ARBA" id="ARBA00004141"/>
    </source>
</evidence>
<feature type="transmembrane region" description="Helical" evidence="8">
    <location>
        <begin position="144"/>
        <end position="169"/>
    </location>
</feature>
<keyword evidence="6 8" id="KW-0472">Membrane</keyword>
<evidence type="ECO:0000256" key="4">
    <source>
        <dbReference type="ARBA" id="ARBA00022692"/>
    </source>
</evidence>
<dbReference type="SUPFAM" id="SSF53448">
    <property type="entry name" value="Nucleotide-diphospho-sugar transferases"/>
    <property type="match status" value="1"/>
</dbReference>
<organism evidence="10 11">
    <name type="scientific">Porphyra umbilicalis</name>
    <name type="common">Purple laver</name>
    <name type="synonym">Red alga</name>
    <dbReference type="NCBI Taxonomy" id="2786"/>
    <lineage>
        <taxon>Eukaryota</taxon>
        <taxon>Rhodophyta</taxon>
        <taxon>Bangiophyceae</taxon>
        <taxon>Bangiales</taxon>
        <taxon>Bangiaceae</taxon>
        <taxon>Porphyra</taxon>
    </lineage>
</organism>
<dbReference type="PANTHER" id="PTHR43867">
    <property type="entry name" value="CELLULOSE SYNTHASE CATALYTIC SUBUNIT A [UDP-FORMING]"/>
    <property type="match status" value="1"/>
</dbReference>
<feature type="transmembrane region" description="Helical" evidence="8">
    <location>
        <begin position="642"/>
        <end position="666"/>
    </location>
</feature>
<comment type="subcellular location">
    <subcellularLocation>
        <location evidence="1">Membrane</location>
        <topology evidence="1">Multi-pass membrane protein</topology>
    </subcellularLocation>
</comment>
<keyword evidence="5 8" id="KW-1133">Transmembrane helix</keyword>
<protein>
    <recommendedName>
        <fullName evidence="9">Glycosyltransferase 2-like domain-containing protein</fullName>
    </recommendedName>
</protein>
<evidence type="ECO:0000313" key="11">
    <source>
        <dbReference type="Proteomes" id="UP000218209"/>
    </source>
</evidence>
<dbReference type="AlphaFoldDB" id="A0A1X6PHZ5"/>
<evidence type="ECO:0000256" key="2">
    <source>
        <dbReference type="ARBA" id="ARBA00022676"/>
    </source>
</evidence>
<evidence type="ECO:0000256" key="5">
    <source>
        <dbReference type="ARBA" id="ARBA00022989"/>
    </source>
</evidence>
<feature type="transmembrane region" description="Helical" evidence="8">
    <location>
        <begin position="175"/>
        <end position="202"/>
    </location>
</feature>
<evidence type="ECO:0000256" key="3">
    <source>
        <dbReference type="ARBA" id="ARBA00022679"/>
    </source>
</evidence>